<dbReference type="EMBL" id="BLXT01007322">
    <property type="protein sequence ID" value="GFO38541.1"/>
    <property type="molecule type" value="Genomic_DNA"/>
</dbReference>
<dbReference type="InterPro" id="IPR003598">
    <property type="entry name" value="Ig_sub2"/>
</dbReference>
<feature type="domain" description="Fibronectin type-III" evidence="23">
    <location>
        <begin position="3253"/>
        <end position="3352"/>
    </location>
</feature>
<comment type="similarity">
    <text evidence="4">Belongs to the protein kinase superfamily. CAMK Ser/Thr protein kinase family.</text>
</comment>
<keyword evidence="10" id="KW-0479">Metal-binding</keyword>
<evidence type="ECO:0000256" key="18">
    <source>
        <dbReference type="ARBA" id="ARBA00023319"/>
    </source>
</evidence>
<dbReference type="InterPro" id="IPR007110">
    <property type="entry name" value="Ig-like_dom"/>
</dbReference>
<feature type="domain" description="Fibronectin type-III" evidence="23">
    <location>
        <begin position="6404"/>
        <end position="6500"/>
    </location>
</feature>
<feature type="domain" description="Fibronectin type-III" evidence="23">
    <location>
        <begin position="2641"/>
        <end position="2740"/>
    </location>
</feature>
<evidence type="ECO:0000256" key="7">
    <source>
        <dbReference type="ARBA" id="ARBA00022527"/>
    </source>
</evidence>
<gene>
    <name evidence="24" type="ORF">PoB_006504600</name>
</gene>
<dbReference type="SMART" id="SM00408">
    <property type="entry name" value="IGc2"/>
    <property type="match status" value="15"/>
</dbReference>
<feature type="region of interest" description="Disordered" evidence="21">
    <location>
        <begin position="4351"/>
        <end position="4376"/>
    </location>
</feature>
<evidence type="ECO:0000259" key="23">
    <source>
        <dbReference type="PROSITE" id="PS50853"/>
    </source>
</evidence>
<feature type="domain" description="Fibronectin type-III" evidence="23">
    <location>
        <begin position="4571"/>
        <end position="4671"/>
    </location>
</feature>
<feature type="domain" description="Ig-like" evidence="22">
    <location>
        <begin position="899"/>
        <end position="985"/>
    </location>
</feature>
<feature type="domain" description="Fibronectin type-III" evidence="23">
    <location>
        <begin position="3557"/>
        <end position="3652"/>
    </location>
</feature>
<feature type="domain" description="Ig-like" evidence="22">
    <location>
        <begin position="188"/>
        <end position="309"/>
    </location>
</feature>
<feature type="domain" description="Fibronectin type-III" evidence="23">
    <location>
        <begin position="6199"/>
        <end position="6295"/>
    </location>
</feature>
<feature type="domain" description="Fibronectin type-III" evidence="23">
    <location>
        <begin position="4269"/>
        <end position="4363"/>
    </location>
</feature>
<feature type="domain" description="Fibronectin type-III" evidence="23">
    <location>
        <begin position="4366"/>
        <end position="4466"/>
    </location>
</feature>
<evidence type="ECO:0000256" key="14">
    <source>
        <dbReference type="ARBA" id="ARBA00022842"/>
    </source>
</evidence>
<feature type="domain" description="Fibronectin type-III" evidence="23">
    <location>
        <begin position="4167"/>
        <end position="4262"/>
    </location>
</feature>
<dbReference type="SMART" id="SM00409">
    <property type="entry name" value="IG"/>
    <property type="match status" value="19"/>
</dbReference>
<feature type="domain" description="Fibronectin type-III" evidence="23">
    <location>
        <begin position="3761"/>
        <end position="3856"/>
    </location>
</feature>
<dbReference type="PANTHER" id="PTHR13817:SF151">
    <property type="entry name" value="TITIN"/>
    <property type="match status" value="1"/>
</dbReference>
<feature type="domain" description="Fibronectin type-III" evidence="23">
    <location>
        <begin position="4066"/>
        <end position="4161"/>
    </location>
</feature>
<comment type="catalytic activity">
    <reaction evidence="19">
        <text>L-threonyl-[protein] + ATP = O-phospho-L-threonyl-[protein] + ADP + H(+)</text>
        <dbReference type="Rhea" id="RHEA:46608"/>
        <dbReference type="Rhea" id="RHEA-COMP:11060"/>
        <dbReference type="Rhea" id="RHEA-COMP:11605"/>
        <dbReference type="ChEBI" id="CHEBI:15378"/>
        <dbReference type="ChEBI" id="CHEBI:30013"/>
        <dbReference type="ChEBI" id="CHEBI:30616"/>
        <dbReference type="ChEBI" id="CHEBI:61977"/>
        <dbReference type="ChEBI" id="CHEBI:456216"/>
        <dbReference type="EC" id="2.7.11.1"/>
    </reaction>
</comment>
<feature type="domain" description="Fibronectin type-III" evidence="23">
    <location>
        <begin position="3456"/>
        <end position="3556"/>
    </location>
</feature>
<feature type="region of interest" description="Disordered" evidence="21">
    <location>
        <begin position="2515"/>
        <end position="2539"/>
    </location>
</feature>
<evidence type="ECO:0000256" key="17">
    <source>
        <dbReference type="ARBA" id="ARBA00023242"/>
    </source>
</evidence>
<feature type="domain" description="Fibronectin type-III" evidence="23">
    <location>
        <begin position="6506"/>
        <end position="6600"/>
    </location>
</feature>
<dbReference type="PROSITE" id="PS50853">
    <property type="entry name" value="FN3"/>
    <property type="match status" value="47"/>
</dbReference>
<evidence type="ECO:0000313" key="25">
    <source>
        <dbReference type="Proteomes" id="UP000735302"/>
    </source>
</evidence>
<feature type="compositionally biased region" description="Polar residues" evidence="21">
    <location>
        <begin position="3340"/>
        <end position="3364"/>
    </location>
</feature>
<dbReference type="FunFam" id="2.60.40.10:FF:000214">
    <property type="entry name" value="titin isoform X1"/>
    <property type="match status" value="1"/>
</dbReference>
<dbReference type="FunFam" id="2.60.40.10:FF:000160">
    <property type="entry name" value="Titin a"/>
    <property type="match status" value="2"/>
</dbReference>
<feature type="domain" description="Fibronectin type-III" evidence="23">
    <location>
        <begin position="2844"/>
        <end position="2940"/>
    </location>
</feature>
<dbReference type="FunFam" id="2.60.40.10:FF:000002">
    <property type="entry name" value="Titin a"/>
    <property type="match status" value="2"/>
</dbReference>
<feature type="domain" description="Fibronectin type-III" evidence="23">
    <location>
        <begin position="1544"/>
        <end position="1639"/>
    </location>
</feature>
<dbReference type="Pfam" id="PF00041">
    <property type="entry name" value="fn3"/>
    <property type="match status" value="47"/>
</dbReference>
<dbReference type="InterPro" id="IPR036116">
    <property type="entry name" value="FN3_sf"/>
</dbReference>
<feature type="domain" description="Fibronectin type-III" evidence="23">
    <location>
        <begin position="4982"/>
        <end position="5076"/>
    </location>
</feature>
<feature type="domain" description="Ig-like" evidence="22">
    <location>
        <begin position="826"/>
        <end position="882"/>
    </location>
</feature>
<dbReference type="FunFam" id="2.60.40.10:FF:000012">
    <property type="entry name" value="titin isoform X1"/>
    <property type="match status" value="3"/>
</dbReference>
<evidence type="ECO:0000256" key="21">
    <source>
        <dbReference type="SAM" id="MobiDB-lite"/>
    </source>
</evidence>
<feature type="domain" description="Fibronectin type-III" evidence="23">
    <location>
        <begin position="3048"/>
        <end position="3145"/>
    </location>
</feature>
<feature type="domain" description="Fibronectin type-III" evidence="23">
    <location>
        <begin position="5589"/>
        <end position="5683"/>
    </location>
</feature>
<evidence type="ECO:0000256" key="13">
    <source>
        <dbReference type="ARBA" id="ARBA00022837"/>
    </source>
</evidence>
<evidence type="ECO:0000256" key="2">
    <source>
        <dbReference type="ARBA" id="ARBA00004123"/>
    </source>
</evidence>
<evidence type="ECO:0000256" key="4">
    <source>
        <dbReference type="ARBA" id="ARBA00006692"/>
    </source>
</evidence>
<feature type="compositionally biased region" description="Polar residues" evidence="21">
    <location>
        <begin position="5473"/>
        <end position="5483"/>
    </location>
</feature>
<comment type="subcellular location">
    <subcellularLocation>
        <location evidence="3">Cytoplasm</location>
    </subcellularLocation>
    <subcellularLocation>
        <location evidence="2">Nucleus</location>
    </subcellularLocation>
</comment>
<evidence type="ECO:0000259" key="22">
    <source>
        <dbReference type="PROSITE" id="PS50835"/>
    </source>
</evidence>
<feature type="region of interest" description="Disordered" evidence="21">
    <location>
        <begin position="4861"/>
        <end position="4883"/>
    </location>
</feature>
<dbReference type="FunFam" id="2.60.40.10:FF:000031">
    <property type="entry name" value="Myosin-binding protein C, slow type"/>
    <property type="match status" value="1"/>
</dbReference>
<feature type="domain" description="Ig-like" evidence="22">
    <location>
        <begin position="1079"/>
        <end position="1163"/>
    </location>
</feature>
<feature type="domain" description="Ig-like" evidence="22">
    <location>
        <begin position="723"/>
        <end position="814"/>
    </location>
</feature>
<comment type="caution">
    <text evidence="24">The sequence shown here is derived from an EMBL/GenBank/DDBJ whole genome shotgun (WGS) entry which is preliminary data.</text>
</comment>
<dbReference type="SUPFAM" id="SSF49265">
    <property type="entry name" value="Fibronectin type III"/>
    <property type="match status" value="26"/>
</dbReference>
<feature type="domain" description="Fibronectin type-III" evidence="23">
    <location>
        <begin position="5792"/>
        <end position="5886"/>
    </location>
</feature>
<dbReference type="InterPro" id="IPR003599">
    <property type="entry name" value="Ig_sub"/>
</dbReference>
<feature type="domain" description="Fibronectin type-III" evidence="23">
    <location>
        <begin position="6300"/>
        <end position="6398"/>
    </location>
</feature>
<feature type="domain" description="Fibronectin type-III" evidence="23">
    <location>
        <begin position="6097"/>
        <end position="6193"/>
    </location>
</feature>
<feature type="region of interest" description="Disordered" evidence="21">
    <location>
        <begin position="4145"/>
        <end position="4168"/>
    </location>
</feature>
<feature type="domain" description="Fibronectin type-III" evidence="23">
    <location>
        <begin position="2141"/>
        <end position="2238"/>
    </location>
</feature>
<feature type="domain" description="Fibronectin type-III" evidence="23">
    <location>
        <begin position="5082"/>
        <end position="5177"/>
    </location>
</feature>
<dbReference type="EC" id="2.7.11.1" evidence="5"/>
<evidence type="ECO:0000256" key="11">
    <source>
        <dbReference type="ARBA" id="ARBA00022737"/>
    </source>
</evidence>
<dbReference type="GO" id="GO:0005634">
    <property type="term" value="C:nucleus"/>
    <property type="evidence" value="ECO:0007669"/>
    <property type="project" value="UniProtKB-SubCell"/>
</dbReference>
<feature type="domain" description="Fibronectin type-III" evidence="23">
    <location>
        <begin position="4780"/>
        <end position="4878"/>
    </location>
</feature>
<evidence type="ECO:0000256" key="12">
    <source>
        <dbReference type="ARBA" id="ARBA00022777"/>
    </source>
</evidence>
<evidence type="ECO:0000256" key="5">
    <source>
        <dbReference type="ARBA" id="ARBA00012513"/>
    </source>
</evidence>
<reference evidence="24 25" key="1">
    <citation type="journal article" date="2021" name="Elife">
        <title>Chloroplast acquisition without the gene transfer in kleptoplastic sea slugs, Plakobranchus ocellatus.</title>
        <authorList>
            <person name="Maeda T."/>
            <person name="Takahashi S."/>
            <person name="Yoshida T."/>
            <person name="Shimamura S."/>
            <person name="Takaki Y."/>
            <person name="Nagai Y."/>
            <person name="Toyoda A."/>
            <person name="Suzuki Y."/>
            <person name="Arimoto A."/>
            <person name="Ishii H."/>
            <person name="Satoh N."/>
            <person name="Nishiyama T."/>
            <person name="Hasebe M."/>
            <person name="Maruyama T."/>
            <person name="Minagawa J."/>
            <person name="Obokata J."/>
            <person name="Shigenobu S."/>
        </authorList>
    </citation>
    <scope>NUCLEOTIDE SEQUENCE [LARGE SCALE GENOMIC DNA]</scope>
</reference>
<feature type="compositionally biased region" description="Polar residues" evidence="21">
    <location>
        <begin position="3034"/>
        <end position="3049"/>
    </location>
</feature>
<feature type="domain" description="Ig-like" evidence="22">
    <location>
        <begin position="2244"/>
        <end position="2332"/>
    </location>
</feature>
<feature type="domain" description="Fibronectin type-III" evidence="23">
    <location>
        <begin position="3354"/>
        <end position="3449"/>
    </location>
</feature>
<feature type="domain" description="Ig-like" evidence="22">
    <location>
        <begin position="990"/>
        <end position="1074"/>
    </location>
</feature>
<feature type="domain" description="Fibronectin type-III" evidence="23">
    <location>
        <begin position="3862"/>
        <end position="3957"/>
    </location>
</feature>
<dbReference type="FunFam" id="2.60.40.10:FF:000003">
    <property type="entry name" value="Titin isoform E"/>
    <property type="match status" value="10"/>
</dbReference>
<feature type="domain" description="Fibronectin type-III" evidence="23">
    <location>
        <begin position="5387"/>
        <end position="5480"/>
    </location>
</feature>
<evidence type="ECO:0000313" key="24">
    <source>
        <dbReference type="EMBL" id="GFO38541.1"/>
    </source>
</evidence>
<dbReference type="CDD" id="cd00063">
    <property type="entry name" value="FN3"/>
    <property type="match status" value="47"/>
</dbReference>
<feature type="region of interest" description="Disordered" evidence="21">
    <location>
        <begin position="2725"/>
        <end position="2747"/>
    </location>
</feature>
<dbReference type="FunFam" id="2.60.40.10:FF:000056">
    <property type="entry name" value="twitchin isoform X4"/>
    <property type="match status" value="15"/>
</dbReference>
<feature type="region of interest" description="Disordered" evidence="21">
    <location>
        <begin position="4045"/>
        <end position="4069"/>
    </location>
</feature>
<proteinExistence type="inferred from homology"/>
<dbReference type="InterPro" id="IPR013783">
    <property type="entry name" value="Ig-like_fold"/>
</dbReference>
<dbReference type="Proteomes" id="UP000735302">
    <property type="component" value="Unassembled WGS sequence"/>
</dbReference>
<feature type="domain" description="Fibronectin type-III" evidence="23">
    <location>
        <begin position="5184"/>
        <end position="5279"/>
    </location>
</feature>
<dbReference type="GO" id="GO:0005516">
    <property type="term" value="F:calmodulin binding"/>
    <property type="evidence" value="ECO:0007669"/>
    <property type="project" value="UniProtKB-KW"/>
</dbReference>
<feature type="domain" description="Fibronectin type-III" evidence="23">
    <location>
        <begin position="3149"/>
        <end position="3248"/>
    </location>
</feature>
<feature type="region of interest" description="Disordered" evidence="21">
    <location>
        <begin position="1620"/>
        <end position="1668"/>
    </location>
</feature>
<feature type="domain" description="Fibronectin type-III" evidence="23">
    <location>
        <begin position="5996"/>
        <end position="6090"/>
    </location>
</feature>
<feature type="region of interest" description="Disordered" evidence="21">
    <location>
        <begin position="3535"/>
        <end position="3561"/>
    </location>
</feature>
<dbReference type="GO" id="GO:0004674">
    <property type="term" value="F:protein serine/threonine kinase activity"/>
    <property type="evidence" value="ECO:0007669"/>
    <property type="project" value="UniProtKB-KW"/>
</dbReference>
<feature type="domain" description="Ig-like" evidence="22">
    <location>
        <begin position="545"/>
        <end position="629"/>
    </location>
</feature>
<keyword evidence="18" id="KW-0393">Immunoglobulin domain</keyword>
<feature type="domain" description="Fibronectin type-III" evidence="23">
    <location>
        <begin position="1445"/>
        <end position="1538"/>
    </location>
</feature>
<keyword evidence="13" id="KW-0106">Calcium</keyword>
<evidence type="ECO:0000256" key="15">
    <source>
        <dbReference type="ARBA" id="ARBA00022860"/>
    </source>
</evidence>
<feature type="domain" description="Fibronectin type-III" evidence="23">
    <location>
        <begin position="5285"/>
        <end position="5381"/>
    </location>
</feature>
<keyword evidence="9" id="KW-0808">Transferase</keyword>
<feature type="domain" description="Fibronectin type-III" evidence="23">
    <location>
        <begin position="5894"/>
        <end position="5989"/>
    </location>
</feature>
<feature type="domain" description="Ig-like" evidence="22">
    <location>
        <begin position="455"/>
        <end position="544"/>
    </location>
</feature>
<dbReference type="FunFam" id="2.60.40.10:FF:000034">
    <property type="entry name" value="Titin isoform A"/>
    <property type="match status" value="2"/>
</dbReference>
<evidence type="ECO:0000256" key="3">
    <source>
        <dbReference type="ARBA" id="ARBA00004496"/>
    </source>
</evidence>
<feature type="region of interest" description="Disordered" evidence="21">
    <location>
        <begin position="3334"/>
        <end position="3364"/>
    </location>
</feature>
<dbReference type="CDD" id="cd00096">
    <property type="entry name" value="Ig"/>
    <property type="match status" value="2"/>
</dbReference>
<feature type="domain" description="Fibronectin type-III" evidence="23">
    <location>
        <begin position="4678"/>
        <end position="4773"/>
    </location>
</feature>
<dbReference type="GO" id="GO:0046872">
    <property type="term" value="F:metal ion binding"/>
    <property type="evidence" value="ECO:0007669"/>
    <property type="project" value="UniProtKB-KW"/>
</dbReference>
<feature type="region of interest" description="Disordered" evidence="21">
    <location>
        <begin position="3434"/>
        <end position="3457"/>
    </location>
</feature>
<feature type="domain" description="Ig-like" evidence="22">
    <location>
        <begin position="634"/>
        <end position="718"/>
    </location>
</feature>
<dbReference type="FunFam" id="2.60.40.10:FF:000127">
    <property type="entry name" value="titin isoform X1"/>
    <property type="match status" value="3"/>
</dbReference>
<keyword evidence="12" id="KW-0418">Kinase</keyword>
<keyword evidence="15" id="KW-0112">Calmodulin-binding</keyword>
<dbReference type="InterPro" id="IPR050964">
    <property type="entry name" value="Striated_Muscle_Regulatory"/>
</dbReference>
<feature type="region of interest" description="Disordered" evidence="21">
    <location>
        <begin position="5467"/>
        <end position="5490"/>
    </location>
</feature>
<keyword evidence="11" id="KW-0677">Repeat</keyword>
<feature type="domain" description="Fibronectin type-III" evidence="23">
    <location>
        <begin position="3659"/>
        <end position="3754"/>
    </location>
</feature>
<feature type="domain" description="Fibronectin type-III" evidence="23">
    <location>
        <begin position="2742"/>
        <end position="2837"/>
    </location>
</feature>
<evidence type="ECO:0000256" key="10">
    <source>
        <dbReference type="ARBA" id="ARBA00022723"/>
    </source>
</evidence>
<evidence type="ECO:0000256" key="16">
    <source>
        <dbReference type="ARBA" id="ARBA00023157"/>
    </source>
</evidence>
<evidence type="ECO:0000256" key="1">
    <source>
        <dbReference type="ARBA" id="ARBA00001946"/>
    </source>
</evidence>
<evidence type="ECO:0000256" key="20">
    <source>
        <dbReference type="ARBA" id="ARBA00048679"/>
    </source>
</evidence>
<evidence type="ECO:0000256" key="6">
    <source>
        <dbReference type="ARBA" id="ARBA00022490"/>
    </source>
</evidence>
<keyword evidence="17" id="KW-0539">Nucleus</keyword>
<feature type="domain" description="Ig-like" evidence="22">
    <location>
        <begin position="1347"/>
        <end position="1436"/>
    </location>
</feature>
<protein>
    <recommendedName>
        <fullName evidence="5">non-specific serine/threonine protein kinase</fullName>
        <ecNumber evidence="5">2.7.11.1</ecNumber>
    </recommendedName>
</protein>
<feature type="region of interest" description="Disordered" evidence="21">
    <location>
        <begin position="4248"/>
        <end position="4275"/>
    </location>
</feature>
<feature type="domain" description="Fibronectin type-III" evidence="23">
    <location>
        <begin position="4468"/>
        <end position="4566"/>
    </location>
</feature>
<comment type="catalytic activity">
    <reaction evidence="20">
        <text>L-seryl-[protein] + ATP = O-phospho-L-seryl-[protein] + ADP + H(+)</text>
        <dbReference type="Rhea" id="RHEA:17989"/>
        <dbReference type="Rhea" id="RHEA-COMP:9863"/>
        <dbReference type="Rhea" id="RHEA-COMP:11604"/>
        <dbReference type="ChEBI" id="CHEBI:15378"/>
        <dbReference type="ChEBI" id="CHEBI:29999"/>
        <dbReference type="ChEBI" id="CHEBI:30616"/>
        <dbReference type="ChEBI" id="CHEBI:83421"/>
        <dbReference type="ChEBI" id="CHEBI:456216"/>
        <dbReference type="EC" id="2.7.11.1"/>
    </reaction>
</comment>
<keyword evidence="8" id="KW-0597">Phosphoprotein</keyword>
<dbReference type="PRINTS" id="PR00014">
    <property type="entry name" value="FNTYPEIII"/>
</dbReference>
<feature type="domain" description="Fibronectin type-III" evidence="23">
    <location>
        <begin position="5486"/>
        <end position="5582"/>
    </location>
</feature>
<dbReference type="InterPro" id="IPR003961">
    <property type="entry name" value="FN3_dom"/>
</dbReference>
<comment type="cofactor">
    <cofactor evidence="1">
        <name>Mg(2+)</name>
        <dbReference type="ChEBI" id="CHEBI:18420"/>
    </cofactor>
</comment>
<dbReference type="GO" id="GO:0031672">
    <property type="term" value="C:A band"/>
    <property type="evidence" value="ECO:0007669"/>
    <property type="project" value="UniProtKB-ARBA"/>
</dbReference>
<feature type="domain" description="Fibronectin type-III" evidence="23">
    <location>
        <begin position="2947"/>
        <end position="3046"/>
    </location>
</feature>
<feature type="domain" description="Ig-like" evidence="22">
    <location>
        <begin position="1168"/>
        <end position="1252"/>
    </location>
</feature>
<evidence type="ECO:0000256" key="9">
    <source>
        <dbReference type="ARBA" id="ARBA00022679"/>
    </source>
</evidence>
<evidence type="ECO:0000256" key="8">
    <source>
        <dbReference type="ARBA" id="ARBA00022553"/>
    </source>
</evidence>
<sequence>MSYKSLAKLFQPDTRIYCFCPMRSIHKIHQVHKVCLCKTKQQFQTPKPPVLLLENKLLSNPKSKPTKEACYKSLMTLSQFQQPRFPGWVHLPSPFPEVPLRLTLNLTREESEVEKSATFTCTLSKVDLRVSWYKEEQKILASSKHELVDEGRMHKLIVHDLCPADYADYLVVIGSRRLTGRRVLEEAPLEFTIPLTEQTCKEGETVTFKCEVTESDLPATWFKDGQELTLSDQVIATVDGKTHTLTIKDAPLDAAAEYTVKIKDKESKARLNVQEVEADFTLPLSDTSAQAHESATFTCEVSKDDADVQWLVNDKEITPSDKFQVAKDGRKHSLTVVDLQPEDSGEFTARVGGKDTSASLTVAEEPLEIIVPLKEQEVIEGDTVTLTCKVNKPNVEATWYKENSPFTSSDKCVLKVEGDTHTLTLPAADLEDEAEYTIKLGDKSSTALLLVEEAPLCITQPIQDMECLEGETVSFVCECNKENAPAMWLKDGHVITEEDGYEFIMDGRRHILKIPETTVEHDAEFTVKINGCESTARLRVDEVAAEFTATLKDVEGREGQDVELECILNKPGVKVRWLKNKKPLTPSDRIKIVCDRYRHILRIMDTIPEDEGEYTAVLPSNRESSANLKIYEIPPFFTMPLNDQELPEKETAIFECQVSKKDRPVKWLKDGKEVELDDRIQAITDGFYQQLVIEDCRLEDAGKYSCVMGDEVTEANLVVEELPVEILKPLRNATITEGDKLVLEVELSKPDFPVTWKRDGVTFKPGENSRVTVDGCIHRLEIDAAELEDEANYSLHADDKSCKALVLVEETSVEIVKPLEDQNILEKEPIKFTCELSKPGVKVSWLKDGFKVSEDDGFKITVDGNLHTITKDSATLEDAGKYMLVFEDKKTSGNLGVEPLKTEIVRPLPDITVTENQSLALECEVNQPDKPAHWFVNGEEVSASARLRLESEGKVHKLAIDSAELDDGGVYKIDVDGATSESSVVVKEEPLEITKPLGNMEITEGEKAIFTCEVSRPDLAATWSFNDKEITTDDGYDITVVGKTHQLSLDKAEVDDAGKYKVKIKDKESSAKLKVREIPVEFTKPLKDIEVTENQPLILTCEVNKPDLEAKWTKEGKVIDSSDRVQVSRDGFVHTLKIDKSRMDDASIYRVSVKDKKTAAKVSVKEEPLEFLKPLADIEVQENQQIFMECTVSKPDRKAAWSKNGVKVSASETIKLKSEGSNHSLTIERAELTDQAEYAIKIDGKTSKADVKVIETDLEFIRPLEDINITEIPKTLVFEAEVSKINVPAKWYHNEKLISADDKHEIFGKGVIHRLTIKDADGKDEGSYKVVVKDKTSEAKLTVQVPPKIFIDKKYQETVVLNAGQSTAFEIPFTGNPQPKVTWTFKSGPLPDAKRMEAETIYNMTTVRLGHVIRADSGDYTVKLENTNGVAEITINMLVLDKPSVPRDFKVTDITAETATLTWTPPEDDGGKPVKSYTLEKRDASRQTWTAVADVKDATPYIVKGLSEGKQYVFRVCAKNDVGASKFVESDTITAKNPFDVPDAPEAPVVTDVFKDNALVTWQPPANDNGAPVTGYLLERKSDISPRWVAVNKEPITATEMRVADLMEDNSYQFRVSAVNKAGPSKPSEPSPTIKAKDPWVAPGRPGTPEATGTDKSSVALKWSAPESDGGSPITNYIVEFRPEGSSQWKRANESTTVPDTTFSVTGLKQDRKYEFRVTAENKAGLGEPSKATGPIKVVEPVEGVPPVLLEPLQDIAVIAPKDAILECDIDVGEPEAEIKWFRGKKEVKKSSKYEMSYEDEVASLVIHKTEPQDSDVYRCEAANPLGKVQTEGTLSIHTMPTLEYDNRLKSAQTVKAGSTIVLKVNVAGIPYPNISWLLDGQQLDKSDRVSIETNKEFSTLTIKNATIKDTGVYTISAENVVGKAAADFEVNVKDKPGKPENLRALEILKNSIALAWEPPTNAGGSAITGYIVEKREANKNTWMPVTTTDGTTTTFSAQKLSEGKEYFFRVSAQNDFGAGEPAELKEGIVAKSPFDAPEAPKKLTATEITKSSMTLTWEPPESDGGSPITGYLLERKSPSSSRWVRVNKSPIRDTVYTVTDLREGDELEFRVMAENAAGFSNPSAATERLVAKDPYDKPEAPKRPEPVDITRATVTLKWMPPPSDGGDAIFNYVVEYRPTSAVRWKTANPEGGAVAETSYTVKELEEGAVYEFRVAAENKAGVGPFSPPSEPVTAAEPIVGEAPTVLEGLPDIAVTEGDTAMLGCKISGEPAPTIKWLRDSREIREDKRHEMVYQDFVASLVVKDVQNKDAGSYTCEASNDLGTVNTSGVLEIQAPPTLDFDNKFKDLITLHAGATLKIPVRVGGIPSPSISWMQENKSIRSGGKITVDIQENSTCLTVKKVSKDDDGLYSLVAENEVGEATAKFDVEILDKPTAPEGPIIVSDLTRDSAVLTWKPPKDDGGCDITAYVVERRDAKRNVWTKVATLDGVTLDYKATGLAEGTDYQFRVMAENEVGQSEPLETSTAVTPKSPFDKPSAPEGPIEFMDIKADSVTLTWKPPASDGGSPLKNYIVERKDARKTNWTKVASVDAKSPLSCVAQKLLEDVPYIFRVMAVNDEGQSPPLEADKEIVPKAPADVPGKPTGPIKFSQVLADSVTLSWGPPKKDGGSVVTSYTVEQSRDGGRSWEQTGSVDAGTTTLTAKDLKEGQKYKFRVCANNAVGAGLPLDSDSVTPQRQITKPSEPTGPLTVEDVRKDSVLLSWKPPSDDGGSPLTGYVILKRDQKRPTWSQAGKCDATTTAFKVKDLLEGTEYFFKVVAENKVGQSDGLETDAATLIKSPYDKPSAPKGPIEFKDLKADSVTLTWQPSASDGGSPIKEYTVERKDARKTNWTKVASVDAKSPLSCVAQKLLEDVPYIFRVMAVNDEGQSPPLEADKEIVPKAPADVPGKPTGPIKFSQILSDSVTLSWAPPKKDGGSVVTSYTVEQSHDGGRSWEQTGTVDAGSTTLTAKDLKEGQKYKFRVCANNEVGAGLPLESDSVTPQRQITKPSQPTGPLKVEDIRKDSVLLSWKPPSDDGGSPLTGYVIMKRDQKRPTWTQAGKCDATTTAFKVKDLLEGTEYFFKVVAENKTGQGEGLETEASTLVKSPFDKPSAPEGPIEFSDLKADSVTLTWKPSPSDGGSPIQNYIVERKDARKTNWTKVASVDAKSPQSCVAQKLLEDAPYIFRVMAVNVEGQSPPLEADKEIVPKTPADVPGKPTGPIKFSQVLADSVTLSWGPPKKDGGSVVTSYTVEQSRDGGRSWEQTGSVDASTTMLTAKDLKEGQKYKFRVCANNAVGAGLPLDSDSVTPQRQITKPSTPNGPLSAQDVQKDSVTLTWKPPTDDGGSPLTGYVILKRDHKRSTWSPAGKCDGSTTEFKVKDLLEGTQYFFKVVAENKAGQSDGLETEAPTHAKSPFEKPSPPVGPLEISNVTDCSADLAWKPPKSDGGSPLTSYIIESRPSTRSTWNQSGKIKGDQTSFTVPDLRLDTEYLFRVTAVNSEGQSQPLEGKETAKPMKKISPPEPPQNVHAARIGADYVTLEWKPPAKDGGSKVTGYKIQKCEEIDGDWVTVKEVKAIDTTFKVERLKENVGYYFSVSAKNEAGYSEPCEADALIKPKKPEGPPDIPEGPIELSDLDKTTVTLTWRPPTSDGGSPLTAYIIERREAARTQWTKLDSTLPSDTSLTTRNLIEGNEYYFRVCAENKHGRSQWLETDQSVKMRSPFEKPGRPVGPMELSDLTKDSVTLSWKPPESDGGTPITKYIIESRPSARSNWAPIGEVKGESLNFTADNLREGTEYHFRVLAVNKEGQGPALEAKETVKPEKKVDLPGPPSNLKIGKIGTEFVTLDWKAPVDNGGAKITGYKVEMADVGSDKWVKVADVDSYDTSYKVTGLKDDKAYLFAVSAKNSAGYGEACQTDKEVKTKKLEGKPGAPQGPLQVTDVEKTSVTLAWKPPTSDGGSPLTGYVVEKKEATRPTWTKVETISPNHTTFTAKNLLEGSEYQFRVTAENKHGASSPLVTDASVKPKSKFDKPSKPIGPIEFSDVTDSTVTLSWKPPSSDGGKPIEKYIIEHRDLRRSTWTKAGTVPGDATTFTADKLLEGNSYMFRVTAVNAEGESQPLESQDTVKPQKPATTPGLPTNLKVKEVGKDFVKIEWSQPKSDGGSKVTGYRLLSRVDGSDDWKDVGKVGALDTSFTFKDLSDKKKYFFAVVAENKLGQGDRLETESSIKPKKPATKPSPPVGPIKFSDLTRTSVTLSWRPSEDDGGDMITGYILEKKEAWKTVWSPVTEVSPDITSYCVQKLRENQEYVFRVLAENSVGRSLPLESDSVTPKHPYGPPSAPQGPLETSDLTATTVTLSWQPPKSDGGQPLTGYVLERRDTKRSTWTPVEKVKPNVNSYTVQDLSTGVDYHFRVTAENKEGVSPPLETSATVRPFKELEPPSSPKGPMKLSDFTETSVTMHWQQPAEDGGSNITDYVLEVQEGNKDWKNLTKVESYTTKYKAVDLKEGTQYKFRVSAVNKVGQSKPLESDQVVLEKPPEKPGPPTHPFTMTEFTKSSITLTWGPSQSDGGSAILHYILEKRESWKSTFQHVSKVKPAGEGQKLTHCVDGLKEDQDYMFRVFAENAVGASKAIETDVPYKPRSPFSVPESPVGPIVVEDVGVSDATIRWRAPESTGGLELTSYLIERRDTRHTSWIKVDKVEPNIFTYCIQNLQEGNEYVFRVYAENPEGRSLALETKVPVIPGKAAAAPSVPTGPIRFEDVKETTLSLDWLPPKQDGGSPITGYIIKMSVDGGDFEEVDTTGSQTTKLKVKDLKTGSKHVFQVLAENKVGRSKPLESEKVVPQRKATKPSQPKGPLLVKEVNRTSCTIQWNPPEDDGGSPLKNYLIEKRDATRTSWSRADKISPDITTHCIQNLTEGADYYFRVFAENKVGTSEPLEMDKAVKIKSPYDKPSAPIGPIKVSDVKEKSATLSWQAPDSDGGLPLTGYIVQVKESRRSTWTTFREATSEETSITLTGLVPDTEYVAQVIAVNKEGQSPGLISEPIKPKKILGVPSAPQSVHIRNMGKDSLTVEWSAPDTDGGARIKKYVVEQSKSGSDKWTKVATVDSYKTFQAVSDLEQEVEWLFAVSAVNEVGTSEKGVTSKAIKLDKPIEPPSPPVGPLEFSNITKKSGRVSWKPSVNDGGSPITHYAVEKRETWKTTWLPVERVPSDKTSCDLLHLTEGQEIFVRVMAENVAGTSKPLEGDNPLLPKSPYDKPSAPQDLKATNVTSSTATLQWRAPSDTGGLPITSYLVERRDKRWGSWVKAGSTKGGVTTLDVTSLLEGSEYFFRVSAENEEGFGPAVEISQAVMPVKEPVAPERPVGPIRFSSVLATSLTLEWLPPREDGGAPITAYKVEVSSKQDVWTEVTITDANVTKVNVKDLKEGQKVWFRVTAFNKVGASKPLDSDSITPQRQKSIPSPPTRPIEAKVLSRDSVSLEWGPPEDDGGSPITGYVVEKREALRMSWSRAEKVTGTDTKTTVRNLVEGSDFLFRVAAVNREGTSDFLEMERPLKVKSPYSVPSAPEGPLKISDITQDSCVLEWSPPRTDGGQPLLNYAVEIRESRRSMWGRAGTAKPDKTSFTARNLVVNNEYHFRVRAINAEGESEPLDGSESIIPKIKQDPPSKPASINIPKSPAGTLTVEWKPPNRDGGARVKKYIVQMKEDSPSSDWADVGKTDAFTTKLSVPNLDSEKKYKFRVAALNDVGQGDFLETQLAGSPAKTLYAPSPPQNLRVTDVQRDSVGITWDHSASDGGSPVTNYIIEKKEQWKSTWSHVDRVKSVVTSWEVLYLTEGTAYEIRVMAENAVGISEPTVIKEAVVPESPYKPPSAPVGPLEAKEVTSTTATIAWKPPQSDGGLPIKRYTIERRDAKRQAWMKVDSVKPTATSYQVTGLVEGTNYVFRVFAENAEGVSSPLESDVPVTCRRAPEKPGAPSGKLKVSKVTPDTVTLDWLPPLDDGGSPLTGYIIEAMEGDSREWKTVADVEPAATRHLVRNLTEGQDYRFRICAQNAIGRSKPVETDSSVTPSRPMEPPGAPRGPLKAEVLARDSIKLSWQPPLDDGGMPLSAYIVDKLDIQRGGWVRAARILPDETNHVVSGLITDHDYNFRVYAENKIGVGEPLDMKASIKCKSPYNVPSAPRNLVISDVTDESAQIEWSAPEKDGGAKITGYVIEKRDSGKQQWTRVGQTDAKTRSIKARNLLEGRPYSFRVMAENAEGLSEPLTLQKTVTPMKPIEPPAAPENLECVRVEREAATLQWKKPRVDGGATITGYVVEKREGKAASWVPAGETDALTTSVTYVVQNLLEDYEYAFRVKAKNSAGLGEAAVLKESVIPSRPLEKPSAPVGPLEVSNITEDSVTLTWHKPEADGGAPVTNYIVEKCDTRRPRWVRVDSVPSDETEFKVQNLLEGVDYKFRVMAENKVGVSEPLETDATVRPVCPYGPPTAPVGPIKTSKITRDSATLQWEKPESDGGSPITGYLVERREGSKRAWMYCGRTDGGVTGLTVTALYENNEYLFRVYAENKYGRSKPLDSETPVVPKRIF</sequence>
<feature type="compositionally biased region" description="Basic and acidic residues" evidence="21">
    <location>
        <begin position="4248"/>
        <end position="4257"/>
    </location>
</feature>
<keyword evidence="7" id="KW-0723">Serine/threonine-protein kinase</keyword>
<keyword evidence="25" id="KW-1185">Reference proteome</keyword>
<feature type="region of interest" description="Disordered" evidence="21">
    <location>
        <begin position="3030"/>
        <end position="3055"/>
    </location>
</feature>
<feature type="domain" description="Ig-like" evidence="22">
    <location>
        <begin position="1746"/>
        <end position="1836"/>
    </location>
</feature>
<feature type="domain" description="Fibronectin type-III" evidence="23">
    <location>
        <begin position="2040"/>
        <end position="2134"/>
    </location>
</feature>
<dbReference type="FunFam" id="2.60.40.10:FF:000050">
    <property type="entry name" value="Titin isoform B"/>
    <property type="match status" value="8"/>
</dbReference>
<dbReference type="SUPFAM" id="SSF48726">
    <property type="entry name" value="Immunoglobulin"/>
    <property type="match status" value="19"/>
</dbReference>
<feature type="domain" description="Ig-like" evidence="22">
    <location>
        <begin position="1841"/>
        <end position="1934"/>
    </location>
</feature>
<dbReference type="FunFam" id="2.60.40.10:FF:001232">
    <property type="entry name" value="Immunoglobulin-like and fibronectin type III domain-containing 1"/>
    <property type="match status" value="1"/>
</dbReference>
<feature type="compositionally biased region" description="Polar residues" evidence="21">
    <location>
        <begin position="2728"/>
        <end position="2740"/>
    </location>
</feature>
<feature type="domain" description="Fibronectin type-III" evidence="23">
    <location>
        <begin position="5687"/>
        <end position="5785"/>
    </location>
</feature>
<organism evidence="24 25">
    <name type="scientific">Plakobranchus ocellatus</name>
    <dbReference type="NCBI Taxonomy" id="259542"/>
    <lineage>
        <taxon>Eukaryota</taxon>
        <taxon>Metazoa</taxon>
        <taxon>Spiralia</taxon>
        <taxon>Lophotrochozoa</taxon>
        <taxon>Mollusca</taxon>
        <taxon>Gastropoda</taxon>
        <taxon>Heterobranchia</taxon>
        <taxon>Euthyneura</taxon>
        <taxon>Panpulmonata</taxon>
        <taxon>Sacoglossa</taxon>
        <taxon>Placobranchoidea</taxon>
        <taxon>Plakobranchidae</taxon>
        <taxon>Plakobranchus</taxon>
    </lineage>
</organism>
<dbReference type="FunFam" id="2.60.40.10:FF:000107">
    <property type="entry name" value="Myosin, light chain kinase a"/>
    <property type="match status" value="2"/>
</dbReference>
<keyword evidence="14" id="KW-0460">Magnesium</keyword>
<dbReference type="PANTHER" id="PTHR13817">
    <property type="entry name" value="TITIN"/>
    <property type="match status" value="1"/>
</dbReference>
<keyword evidence="6" id="KW-0963">Cytoplasm</keyword>
<feature type="domain" description="Fibronectin type-III" evidence="23">
    <location>
        <begin position="2537"/>
        <end position="2634"/>
    </location>
</feature>
<name>A0AAV4D378_9GAST</name>
<feature type="domain" description="Fibronectin type-III" evidence="23">
    <location>
        <begin position="1939"/>
        <end position="2033"/>
    </location>
</feature>
<feature type="domain" description="Ig-like" evidence="22">
    <location>
        <begin position="366"/>
        <end position="437"/>
    </location>
</feature>
<feature type="region of interest" description="Disordered" evidence="21">
    <location>
        <begin position="5264"/>
        <end position="5294"/>
    </location>
</feature>
<feature type="domain" description="Fibronectin type-III" evidence="23">
    <location>
        <begin position="4880"/>
        <end position="4975"/>
    </location>
</feature>
<feature type="non-terminal residue" evidence="24">
    <location>
        <position position="6602"/>
    </location>
</feature>
<dbReference type="Pfam" id="PF07679">
    <property type="entry name" value="I-set"/>
    <property type="match status" value="19"/>
</dbReference>
<feature type="domain" description="Fibronectin type-III" evidence="23">
    <location>
        <begin position="3964"/>
        <end position="4059"/>
    </location>
</feature>
<dbReference type="SMART" id="SM00060">
    <property type="entry name" value="FN3"/>
    <property type="match status" value="47"/>
</dbReference>
<dbReference type="InterPro" id="IPR036179">
    <property type="entry name" value="Ig-like_dom_sf"/>
</dbReference>
<feature type="domain" description="Ig-like" evidence="22">
    <location>
        <begin position="2336"/>
        <end position="2428"/>
    </location>
</feature>
<evidence type="ECO:0000256" key="19">
    <source>
        <dbReference type="ARBA" id="ARBA00047899"/>
    </source>
</evidence>
<accession>A0AAV4D378</accession>
<keyword evidence="16" id="KW-1015">Disulfide bond</keyword>
<dbReference type="InterPro" id="IPR013098">
    <property type="entry name" value="Ig_I-set"/>
</dbReference>
<feature type="region of interest" description="Disordered" evidence="21">
    <location>
        <begin position="6077"/>
        <end position="6101"/>
    </location>
</feature>
<dbReference type="Gene3D" id="2.60.40.10">
    <property type="entry name" value="Immunoglobulins"/>
    <property type="match status" value="66"/>
</dbReference>
<feature type="domain" description="Fibronectin type-III" evidence="23">
    <location>
        <begin position="1645"/>
        <end position="1741"/>
    </location>
</feature>
<feature type="domain" description="Fibronectin type-III" evidence="23">
    <location>
        <begin position="2435"/>
        <end position="2530"/>
    </location>
</feature>
<dbReference type="PROSITE" id="PS50835">
    <property type="entry name" value="IG_LIKE"/>
    <property type="match status" value="16"/>
</dbReference>